<feature type="transmembrane region" description="Helical" evidence="1">
    <location>
        <begin position="132"/>
        <end position="150"/>
    </location>
</feature>
<feature type="transmembrane region" description="Helical" evidence="1">
    <location>
        <begin position="297"/>
        <end position="316"/>
    </location>
</feature>
<reference evidence="2 3" key="1">
    <citation type="submission" date="2015-12" db="EMBL/GenBank/DDBJ databases">
        <title>The genome of Folsomia candida.</title>
        <authorList>
            <person name="Faddeeva A."/>
            <person name="Derks M.F."/>
            <person name="Anvar Y."/>
            <person name="Smit S."/>
            <person name="Van Straalen N."/>
            <person name="Roelofs D."/>
        </authorList>
    </citation>
    <scope>NUCLEOTIDE SEQUENCE [LARGE SCALE GENOMIC DNA]</scope>
    <source>
        <strain evidence="2 3">VU population</strain>
        <tissue evidence="2">Whole body</tissue>
    </source>
</reference>
<keyword evidence="3" id="KW-1185">Reference proteome</keyword>
<evidence type="ECO:0000313" key="3">
    <source>
        <dbReference type="Proteomes" id="UP000198287"/>
    </source>
</evidence>
<organism evidence="2 3">
    <name type="scientific">Folsomia candida</name>
    <name type="common">Springtail</name>
    <dbReference type="NCBI Taxonomy" id="158441"/>
    <lineage>
        <taxon>Eukaryota</taxon>
        <taxon>Metazoa</taxon>
        <taxon>Ecdysozoa</taxon>
        <taxon>Arthropoda</taxon>
        <taxon>Hexapoda</taxon>
        <taxon>Collembola</taxon>
        <taxon>Entomobryomorpha</taxon>
        <taxon>Isotomoidea</taxon>
        <taxon>Isotomidae</taxon>
        <taxon>Proisotominae</taxon>
        <taxon>Folsomia</taxon>
    </lineage>
</organism>
<feature type="transmembrane region" description="Helical" evidence="1">
    <location>
        <begin position="44"/>
        <end position="63"/>
    </location>
</feature>
<keyword evidence="1" id="KW-0472">Membrane</keyword>
<gene>
    <name evidence="2" type="ORF">Fcan01_20492</name>
</gene>
<keyword evidence="1" id="KW-1133">Transmembrane helix</keyword>
<proteinExistence type="predicted"/>
<dbReference type="AlphaFoldDB" id="A0A226DJU5"/>
<accession>A0A226DJU5</accession>
<feature type="transmembrane region" description="Helical" evidence="1">
    <location>
        <begin position="262"/>
        <end position="285"/>
    </location>
</feature>
<evidence type="ECO:0000256" key="1">
    <source>
        <dbReference type="SAM" id="Phobius"/>
    </source>
</evidence>
<feature type="transmembrane region" description="Helical" evidence="1">
    <location>
        <begin position="206"/>
        <end position="223"/>
    </location>
</feature>
<name>A0A226DJU5_FOLCA</name>
<sequence length="377" mass="42641">MVSKILSPYLKRVLNFSQKLPSLHYYWKEEDQQVSRVTTLSCKYFVNVSVFIHVAYLIAQLVALSLSHSSPLEKLQFGGLITLPVLAVLLIRLEWESSPTCVQLLNAILNHGRGKDKNETLSPIWLKTIFRLIDFTLLTCPIVFSLMVLINPCQLPFIGSLILSPKFCTASIIAESDNWDFIIINFLVRIILASFEYLIFFQITTAAVFQGMMIPLSGIIFLLEKTNRLTTHKGKLPLIKYRQLQIFTAVLNLCIKTRIFPVVAYFAPAAQILSGFVLIVGHASLKMLPYSFMSLEFVEAVMLNLIVFTGSGKIYVKTSRCLGRLNSEERCTKIGKKTCKSFTPLKLWFGNNFVDACTTLVIQQFCTCSTMNCLLLF</sequence>
<dbReference type="EMBL" id="LNIX01000019">
    <property type="protein sequence ID" value="OXA44861.1"/>
    <property type="molecule type" value="Genomic_DNA"/>
</dbReference>
<evidence type="ECO:0000313" key="2">
    <source>
        <dbReference type="EMBL" id="OXA44861.1"/>
    </source>
</evidence>
<feature type="transmembrane region" description="Helical" evidence="1">
    <location>
        <begin position="75"/>
        <end position="93"/>
    </location>
</feature>
<dbReference type="Proteomes" id="UP000198287">
    <property type="component" value="Unassembled WGS sequence"/>
</dbReference>
<protein>
    <submittedName>
        <fullName evidence="2">Uncharacterized protein</fullName>
    </submittedName>
</protein>
<comment type="caution">
    <text evidence="2">The sequence shown here is derived from an EMBL/GenBank/DDBJ whole genome shotgun (WGS) entry which is preliminary data.</text>
</comment>
<keyword evidence="1" id="KW-0812">Transmembrane</keyword>